<dbReference type="GO" id="GO:0016020">
    <property type="term" value="C:membrane"/>
    <property type="evidence" value="ECO:0007669"/>
    <property type="project" value="UniProtKB-SubCell"/>
</dbReference>
<evidence type="ECO:0000313" key="8">
    <source>
        <dbReference type="EMBL" id="QUO39886.1"/>
    </source>
</evidence>
<dbReference type="InterPro" id="IPR013525">
    <property type="entry name" value="ABC2_TM"/>
</dbReference>
<sequence length="263" mass="29056">MQVNPVATNYAPVSQTQSQLPWFQQFRLLLSLLITDYRSAAPFLVLIGLALPTGFLWILRSYVGTGEEALWLLAGNIVMSVCFGSVSFAIQRTALMKVEGELDYYASLSVKKTAFIAATFVESIIFAIPALTSSLVLGYFLLDIPAQKLVMCIPLALLAASSLTIVGSTIGSYAKTMAHFAVLSYLPYLLVIFFSPVLLPYEMLPFFMKVTSFLFPTGQAALVLSGVLHQQYDTTFWILIGALCLWLIIAISIALRKLDWREN</sequence>
<reference evidence="8" key="2">
    <citation type="submission" date="2021-04" db="EMBL/GenBank/DDBJ databases">
        <title>Brevibacillus composti FJAT-54423, complete genome.</title>
        <authorList>
            <person name="Tang R."/>
        </authorList>
    </citation>
    <scope>NUCLEOTIDE SEQUENCE</scope>
    <source>
        <strain evidence="8">FJAT-54424</strain>
    </source>
</reference>
<dbReference type="RefSeq" id="WP_198826441.1">
    <property type="nucleotide sequence ID" value="NZ_CP066308.1"/>
</dbReference>
<proteinExistence type="predicted"/>
<comment type="subcellular location">
    <subcellularLocation>
        <location evidence="1">Membrane</location>
        <topology evidence="1">Multi-pass membrane protein</topology>
    </subcellularLocation>
</comment>
<dbReference type="PANTHER" id="PTHR43229:SF3">
    <property type="entry name" value="ABC-TYPE MULTIDRUG TRANSPORT SYSTEM, PERMEASE COMPONENT"/>
    <property type="match status" value="1"/>
</dbReference>
<evidence type="ECO:0000313" key="9">
    <source>
        <dbReference type="Proteomes" id="UP000595847"/>
    </source>
</evidence>
<feature type="transmembrane region" description="Helical" evidence="5">
    <location>
        <begin position="234"/>
        <end position="255"/>
    </location>
</feature>
<feature type="transmembrane region" description="Helical" evidence="5">
    <location>
        <begin position="71"/>
        <end position="94"/>
    </location>
</feature>
<keyword evidence="10" id="KW-1185">Reference proteome</keyword>
<dbReference type="AlphaFoldDB" id="A0A7T5JM01"/>
<dbReference type="Proteomes" id="UP000677234">
    <property type="component" value="Chromosome"/>
</dbReference>
<evidence type="ECO:0000256" key="4">
    <source>
        <dbReference type="ARBA" id="ARBA00023136"/>
    </source>
</evidence>
<feature type="transmembrane region" description="Helical" evidence="5">
    <location>
        <begin position="149"/>
        <end position="171"/>
    </location>
</feature>
<name>A0A7T5JM01_9BACL</name>
<feature type="transmembrane region" description="Helical" evidence="5">
    <location>
        <begin position="177"/>
        <end position="199"/>
    </location>
</feature>
<organism evidence="7 9">
    <name type="scientific">Brevibacillus composti</name>
    <dbReference type="NCBI Taxonomy" id="2796470"/>
    <lineage>
        <taxon>Bacteria</taxon>
        <taxon>Bacillati</taxon>
        <taxon>Bacillota</taxon>
        <taxon>Bacilli</taxon>
        <taxon>Bacillales</taxon>
        <taxon>Paenibacillaceae</taxon>
        <taxon>Brevibacillus</taxon>
    </lineage>
</organism>
<keyword evidence="4 5" id="KW-0472">Membrane</keyword>
<feature type="transmembrane region" description="Helical" evidence="5">
    <location>
        <begin position="114"/>
        <end position="142"/>
    </location>
</feature>
<evidence type="ECO:0000313" key="7">
    <source>
        <dbReference type="EMBL" id="QQE72808.1"/>
    </source>
</evidence>
<dbReference type="EMBL" id="CP066308">
    <property type="protein sequence ID" value="QQE72808.1"/>
    <property type="molecule type" value="Genomic_DNA"/>
</dbReference>
<keyword evidence="2 5" id="KW-0812">Transmembrane</keyword>
<dbReference type="InterPro" id="IPR051784">
    <property type="entry name" value="Nod_factor_ABC_transporter"/>
</dbReference>
<evidence type="ECO:0000256" key="1">
    <source>
        <dbReference type="ARBA" id="ARBA00004141"/>
    </source>
</evidence>
<evidence type="ECO:0000256" key="2">
    <source>
        <dbReference type="ARBA" id="ARBA00022692"/>
    </source>
</evidence>
<accession>A0A7T5JM01</accession>
<dbReference type="GO" id="GO:0140359">
    <property type="term" value="F:ABC-type transporter activity"/>
    <property type="evidence" value="ECO:0007669"/>
    <property type="project" value="InterPro"/>
</dbReference>
<evidence type="ECO:0000259" key="6">
    <source>
        <dbReference type="Pfam" id="PF01061"/>
    </source>
</evidence>
<evidence type="ECO:0000256" key="3">
    <source>
        <dbReference type="ARBA" id="ARBA00022989"/>
    </source>
</evidence>
<feature type="domain" description="ABC-2 type transporter transmembrane" evidence="6">
    <location>
        <begin position="40"/>
        <end position="216"/>
    </location>
</feature>
<keyword evidence="3 5" id="KW-1133">Transmembrane helix</keyword>
<dbReference type="EMBL" id="CP073708">
    <property type="protein sequence ID" value="QUO39886.1"/>
    <property type="molecule type" value="Genomic_DNA"/>
</dbReference>
<dbReference type="Proteomes" id="UP000595847">
    <property type="component" value="Chromosome"/>
</dbReference>
<evidence type="ECO:0000256" key="5">
    <source>
        <dbReference type="SAM" id="Phobius"/>
    </source>
</evidence>
<dbReference type="KEGG" id="bcop:JD108_12715"/>
<dbReference type="Pfam" id="PF01061">
    <property type="entry name" value="ABC2_membrane"/>
    <property type="match status" value="1"/>
</dbReference>
<feature type="transmembrane region" description="Helical" evidence="5">
    <location>
        <begin position="40"/>
        <end position="59"/>
    </location>
</feature>
<dbReference type="PANTHER" id="PTHR43229">
    <property type="entry name" value="NODULATION PROTEIN J"/>
    <property type="match status" value="1"/>
</dbReference>
<reference evidence="7 9" key="1">
    <citation type="submission" date="2020-12" db="EMBL/GenBank/DDBJ databases">
        <title>strain FJAT-54423T represents a novel species of the genus Brevibacillus.</title>
        <authorList>
            <person name="Tang R."/>
        </authorList>
    </citation>
    <scope>NUCLEOTIDE SEQUENCE [LARGE SCALE GENOMIC DNA]</scope>
    <source>
        <strain evidence="7 9">FJAT-54423</strain>
    </source>
</reference>
<gene>
    <name evidence="7" type="ORF">JD108_12715</name>
    <name evidence="8" type="ORF">KDJ56_12660</name>
</gene>
<protein>
    <submittedName>
        <fullName evidence="7">ABC transporter permease</fullName>
    </submittedName>
</protein>
<evidence type="ECO:0000313" key="10">
    <source>
        <dbReference type="Proteomes" id="UP000677234"/>
    </source>
</evidence>